<accession>A0A1V9ZV30</accession>
<dbReference type="Proteomes" id="UP000243217">
    <property type="component" value="Unassembled WGS sequence"/>
</dbReference>
<proteinExistence type="predicted"/>
<comment type="caution">
    <text evidence="1">The sequence shown here is derived from an EMBL/GenBank/DDBJ whole genome shotgun (WGS) entry which is preliminary data.</text>
</comment>
<name>A0A1V9ZV30_9STRA</name>
<protein>
    <submittedName>
        <fullName evidence="1">Uncharacterized protein</fullName>
    </submittedName>
</protein>
<evidence type="ECO:0000313" key="1">
    <source>
        <dbReference type="EMBL" id="OQS01882.1"/>
    </source>
</evidence>
<evidence type="ECO:0000313" key="2">
    <source>
        <dbReference type="Proteomes" id="UP000243217"/>
    </source>
</evidence>
<dbReference type="AlphaFoldDB" id="A0A1V9ZV30"/>
<keyword evidence="2" id="KW-1185">Reference proteome</keyword>
<dbReference type="EMBL" id="JNBS01001362">
    <property type="protein sequence ID" value="OQS01882.1"/>
    <property type="molecule type" value="Genomic_DNA"/>
</dbReference>
<reference evidence="1 2" key="1">
    <citation type="journal article" date="2014" name="Genome Biol. Evol.">
        <title>The secreted proteins of Achlya hypogyna and Thraustotheca clavata identify the ancestral oomycete secretome and reveal gene acquisitions by horizontal gene transfer.</title>
        <authorList>
            <person name="Misner I."/>
            <person name="Blouin N."/>
            <person name="Leonard G."/>
            <person name="Richards T.A."/>
            <person name="Lane C.E."/>
        </authorList>
    </citation>
    <scope>NUCLEOTIDE SEQUENCE [LARGE SCALE GENOMIC DNA]</scope>
    <source>
        <strain evidence="1 2">ATCC 34112</strain>
    </source>
</reference>
<sequence>MYNVVMKCQFLIGIKCNIVYLDEGLTTEGFRANFVYLYSAVLILTELHKCLTQMIIPVYIANVTLWSLRKMGIIPIVLLGFRPFYNPIEFVSTMV</sequence>
<gene>
    <name evidence="1" type="ORF">THRCLA_21581</name>
</gene>
<organism evidence="1 2">
    <name type="scientific">Thraustotheca clavata</name>
    <dbReference type="NCBI Taxonomy" id="74557"/>
    <lineage>
        <taxon>Eukaryota</taxon>
        <taxon>Sar</taxon>
        <taxon>Stramenopiles</taxon>
        <taxon>Oomycota</taxon>
        <taxon>Saprolegniomycetes</taxon>
        <taxon>Saprolegniales</taxon>
        <taxon>Achlyaceae</taxon>
        <taxon>Thraustotheca</taxon>
    </lineage>
</organism>